<dbReference type="Proteomes" id="UP000585609">
    <property type="component" value="Unassembled WGS sequence"/>
</dbReference>
<feature type="transmembrane region" description="Helical" evidence="6">
    <location>
        <begin position="640"/>
        <end position="660"/>
    </location>
</feature>
<dbReference type="SMART" id="SM00327">
    <property type="entry name" value="VWA"/>
    <property type="match status" value="1"/>
</dbReference>
<dbReference type="Pfam" id="PF13519">
    <property type="entry name" value="VWA_2"/>
    <property type="match status" value="1"/>
</dbReference>
<evidence type="ECO:0000256" key="5">
    <source>
        <dbReference type="ARBA" id="ARBA00023136"/>
    </source>
</evidence>
<dbReference type="SUPFAM" id="SSF53300">
    <property type="entry name" value="vWA-like"/>
    <property type="match status" value="1"/>
</dbReference>
<feature type="transmembrane region" description="Helical" evidence="6">
    <location>
        <begin position="466"/>
        <end position="483"/>
    </location>
</feature>
<evidence type="ECO:0000256" key="4">
    <source>
        <dbReference type="ARBA" id="ARBA00022989"/>
    </source>
</evidence>
<name>A0A6V8NQI6_9ACTN</name>
<keyword evidence="3 6" id="KW-0812">Transmembrane</keyword>
<keyword evidence="2" id="KW-1003">Cell membrane</keyword>
<feature type="transmembrane region" description="Helical" evidence="6">
    <location>
        <begin position="609"/>
        <end position="628"/>
    </location>
</feature>
<dbReference type="InterPro" id="IPR018076">
    <property type="entry name" value="T2SS_GspF_dom"/>
</dbReference>
<dbReference type="Pfam" id="PF00482">
    <property type="entry name" value="T2SSF"/>
    <property type="match status" value="1"/>
</dbReference>
<accession>A0A6V8NQI6</accession>
<dbReference type="Gene3D" id="1.20.81.30">
    <property type="entry name" value="Type II secretion system (T2SS), domain F"/>
    <property type="match status" value="1"/>
</dbReference>
<dbReference type="PROSITE" id="PS50234">
    <property type="entry name" value="VWFA"/>
    <property type="match status" value="1"/>
</dbReference>
<dbReference type="GO" id="GO:0005886">
    <property type="term" value="C:plasma membrane"/>
    <property type="evidence" value="ECO:0007669"/>
    <property type="project" value="UniProtKB-SubCell"/>
</dbReference>
<dbReference type="AlphaFoldDB" id="A0A6V8NQI6"/>
<evidence type="ECO:0000256" key="2">
    <source>
        <dbReference type="ARBA" id="ARBA00022475"/>
    </source>
</evidence>
<feature type="domain" description="VWFA" evidence="7">
    <location>
        <begin position="112"/>
        <end position="277"/>
    </location>
</feature>
<feature type="transmembrane region" description="Helical" evidence="6">
    <location>
        <begin position="442"/>
        <end position="460"/>
    </location>
</feature>
<evidence type="ECO:0000313" key="9">
    <source>
        <dbReference type="Proteomes" id="UP000585609"/>
    </source>
</evidence>
<keyword evidence="4 6" id="KW-1133">Transmembrane helix</keyword>
<dbReference type="InterPro" id="IPR042094">
    <property type="entry name" value="T2SS_GspF_sf"/>
</dbReference>
<proteinExistence type="predicted"/>
<dbReference type="PANTHER" id="PTHR35007">
    <property type="entry name" value="INTEGRAL MEMBRANE PROTEIN-RELATED"/>
    <property type="match status" value="1"/>
</dbReference>
<feature type="transmembrane region" description="Helical" evidence="6">
    <location>
        <begin position="345"/>
        <end position="371"/>
    </location>
</feature>
<dbReference type="CDD" id="cd00198">
    <property type="entry name" value="vWFA"/>
    <property type="match status" value="1"/>
</dbReference>
<reference evidence="8 9" key="1">
    <citation type="journal article" date="2020" name="Front. Microbiol.">
        <title>Single-cell genomics of novel Actinobacteria with the Wood-Ljungdahl pathway discovered in a serpentinizing system.</title>
        <authorList>
            <person name="Merino N."/>
            <person name="Kawai M."/>
            <person name="Boyd E.S."/>
            <person name="Colman D.R."/>
            <person name="McGlynn S.E."/>
            <person name="Nealson K.H."/>
            <person name="Kurokawa K."/>
            <person name="Hongoh Y."/>
        </authorList>
    </citation>
    <scope>NUCLEOTIDE SEQUENCE [LARGE SCALE GENOMIC DNA]</scope>
    <source>
        <strain evidence="8 9">S09_30</strain>
    </source>
</reference>
<gene>
    <name evidence="8" type="ORF">HKBW3S09_00127</name>
</gene>
<dbReference type="PANTHER" id="PTHR35007:SF1">
    <property type="entry name" value="PILUS ASSEMBLY PROTEIN"/>
    <property type="match status" value="1"/>
</dbReference>
<dbReference type="EMBL" id="BLRW01000008">
    <property type="protein sequence ID" value="GFP22659.1"/>
    <property type="molecule type" value="Genomic_DNA"/>
</dbReference>
<evidence type="ECO:0000256" key="3">
    <source>
        <dbReference type="ARBA" id="ARBA00022692"/>
    </source>
</evidence>
<evidence type="ECO:0000256" key="6">
    <source>
        <dbReference type="SAM" id="Phobius"/>
    </source>
</evidence>
<keyword evidence="5 6" id="KW-0472">Membrane</keyword>
<sequence length="668" mass="74109">MKTPLLAPTPWKLPLPAGGYFLPGGKTLIIGVLFFLLASLFPSLSRADEGDILIKSFSIEQYPQVDIYLGFQEDSPLDVEGLTERNFTISEDGQVVTEFSVNTLGQISEPIGVVLLIDTSGSMKGKPIANAIAAASLFVDQMREIDLIAVVGFADEVTTYTTFISDKAMLKEKISQLKARGETSLYDGIVTAADLFSDKKIKHRYIVVLSDGADTVSKLTDESAIASSLREKAAVYSIALESPEYKPEVLEKISKRTGAEILFAPSSEELEDLYLEISRKIENQYKIVYTSLWPNVEEIKVDLEIRRGGYSALTNWSYKNPFYVPAPTGFQRFQRPPFLTLFDNLYVRVAVYASLFMSVLLFLYIFVGLLFPARRKLKECLKPYSSDMELGEGNEYGEVAARLGPLRRISGFGSALAARRGFGEFFQLKLDRAGLSLLPSEFITLHLLSVVMVSFGTYFVFKNIPLTLLTIVGMTTAPFLLLSQQARSRIRNFHNQLPDALQILASSLRAGYSLNQALSVVVDEMGPPISSEFKSVLTEIRMGLPARDALESLARRINSEYMSWTIMAINMQREVGGNLAEVLETISDTIRERDRVLRQIKVLTAEGKISAYILIGLPVAVSLLLFLLNPDYIGLLFTTALGKAMLAGAVALMILGIIWMKRIVTIEY</sequence>
<evidence type="ECO:0000256" key="1">
    <source>
        <dbReference type="ARBA" id="ARBA00004651"/>
    </source>
</evidence>
<dbReference type="InterPro" id="IPR002035">
    <property type="entry name" value="VWF_A"/>
</dbReference>
<comment type="subcellular location">
    <subcellularLocation>
        <location evidence="1">Cell membrane</location>
        <topology evidence="1">Multi-pass membrane protein</topology>
    </subcellularLocation>
</comment>
<comment type="caution">
    <text evidence="8">The sequence shown here is derived from an EMBL/GenBank/DDBJ whole genome shotgun (WGS) entry which is preliminary data.</text>
</comment>
<protein>
    <submittedName>
        <fullName evidence="8">Tight adherence protein B</fullName>
    </submittedName>
</protein>
<evidence type="ECO:0000313" key="8">
    <source>
        <dbReference type="EMBL" id="GFP22659.1"/>
    </source>
</evidence>
<dbReference type="InterPro" id="IPR036465">
    <property type="entry name" value="vWFA_dom_sf"/>
</dbReference>
<organism evidence="8 9">
    <name type="scientific">Candidatus Hakubella thermalkaliphila</name>
    <dbReference type="NCBI Taxonomy" id="2754717"/>
    <lineage>
        <taxon>Bacteria</taxon>
        <taxon>Bacillati</taxon>
        <taxon>Actinomycetota</taxon>
        <taxon>Actinomycetota incertae sedis</taxon>
        <taxon>Candidatus Hakubellales</taxon>
        <taxon>Candidatus Hakubellaceae</taxon>
        <taxon>Candidatus Hakubella</taxon>
    </lineage>
</organism>
<evidence type="ECO:0000259" key="7">
    <source>
        <dbReference type="PROSITE" id="PS50234"/>
    </source>
</evidence>
<dbReference type="Gene3D" id="3.40.50.410">
    <property type="entry name" value="von Willebrand factor, type A domain"/>
    <property type="match status" value="1"/>
</dbReference>